<evidence type="ECO:0000313" key="1">
    <source>
        <dbReference type="EMBL" id="GAI50405.1"/>
    </source>
</evidence>
<organism evidence="1">
    <name type="scientific">marine sediment metagenome</name>
    <dbReference type="NCBI Taxonomy" id="412755"/>
    <lineage>
        <taxon>unclassified sequences</taxon>
        <taxon>metagenomes</taxon>
        <taxon>ecological metagenomes</taxon>
    </lineage>
</organism>
<proteinExistence type="predicted"/>
<name>X1QHC3_9ZZZZ</name>
<sequence length="34" mass="3782">SKKGISAIARETGKAKSTIYYIRNNPIYQGLAIR</sequence>
<dbReference type="EMBL" id="BARV01037400">
    <property type="protein sequence ID" value="GAI50405.1"/>
    <property type="molecule type" value="Genomic_DNA"/>
</dbReference>
<evidence type="ECO:0008006" key="2">
    <source>
        <dbReference type="Google" id="ProtNLM"/>
    </source>
</evidence>
<reference evidence="1" key="1">
    <citation type="journal article" date="2014" name="Front. Microbiol.">
        <title>High frequency of phylogenetically diverse reductive dehalogenase-homologous genes in deep subseafloor sedimentary metagenomes.</title>
        <authorList>
            <person name="Kawai M."/>
            <person name="Futagami T."/>
            <person name="Toyoda A."/>
            <person name="Takaki Y."/>
            <person name="Nishi S."/>
            <person name="Hori S."/>
            <person name="Arai W."/>
            <person name="Tsubouchi T."/>
            <person name="Morono Y."/>
            <person name="Uchiyama I."/>
            <person name="Ito T."/>
            <person name="Fujiyama A."/>
            <person name="Inagaki F."/>
            <person name="Takami H."/>
        </authorList>
    </citation>
    <scope>NUCLEOTIDE SEQUENCE</scope>
    <source>
        <strain evidence="1">Expedition CK06-06</strain>
    </source>
</reference>
<protein>
    <recommendedName>
        <fullName evidence="2">Resolvase HTH domain-containing protein</fullName>
    </recommendedName>
</protein>
<dbReference type="Gene3D" id="1.10.10.60">
    <property type="entry name" value="Homeodomain-like"/>
    <property type="match status" value="1"/>
</dbReference>
<dbReference type="AlphaFoldDB" id="X1QHC3"/>
<feature type="non-terminal residue" evidence="1">
    <location>
        <position position="1"/>
    </location>
</feature>
<comment type="caution">
    <text evidence="1">The sequence shown here is derived from an EMBL/GenBank/DDBJ whole genome shotgun (WGS) entry which is preliminary data.</text>
</comment>
<accession>X1QHC3</accession>
<gene>
    <name evidence="1" type="ORF">S06H3_57862</name>
</gene>